<protein>
    <submittedName>
        <fullName evidence="1">Uncharacterized protein</fullName>
    </submittedName>
</protein>
<dbReference type="Proteomes" id="UP001224781">
    <property type="component" value="Unassembled WGS sequence"/>
</dbReference>
<sequence length="60" mass="6732">MLTLSRRVDPHSKLRRASSIVWNGMSNVENRLCPALVKVTPLAVLLNSLCPVRSSNSRMR</sequence>
<evidence type="ECO:0000313" key="1">
    <source>
        <dbReference type="EMBL" id="MDQ1184841.1"/>
    </source>
</evidence>
<evidence type="ECO:0000313" key="2">
    <source>
        <dbReference type="Proteomes" id="UP001224781"/>
    </source>
</evidence>
<name>A0ABU0UIR7_9HYPH</name>
<reference evidence="1 2" key="1">
    <citation type="submission" date="2023-07" db="EMBL/GenBank/DDBJ databases">
        <title>Functional and genomic diversity of the sorghum phyllosphere microbiome.</title>
        <authorList>
            <person name="Shade A."/>
        </authorList>
    </citation>
    <scope>NUCLEOTIDE SEQUENCE [LARGE SCALE GENOMIC DNA]</scope>
    <source>
        <strain evidence="1 2">SORGH_AS_1126</strain>
    </source>
</reference>
<keyword evidence="2" id="KW-1185">Reference proteome</keyword>
<gene>
    <name evidence="1" type="ORF">QE408_001984</name>
</gene>
<proteinExistence type="predicted"/>
<organism evidence="1 2">
    <name type="scientific">Agrobacterium larrymoorei</name>
    <dbReference type="NCBI Taxonomy" id="160699"/>
    <lineage>
        <taxon>Bacteria</taxon>
        <taxon>Pseudomonadati</taxon>
        <taxon>Pseudomonadota</taxon>
        <taxon>Alphaproteobacteria</taxon>
        <taxon>Hyphomicrobiales</taxon>
        <taxon>Rhizobiaceae</taxon>
        <taxon>Rhizobium/Agrobacterium group</taxon>
        <taxon>Agrobacterium</taxon>
    </lineage>
</organism>
<dbReference type="RefSeq" id="WP_306930635.1">
    <property type="nucleotide sequence ID" value="NZ_JAUTBL010000002.1"/>
</dbReference>
<comment type="caution">
    <text evidence="1">The sequence shown here is derived from an EMBL/GenBank/DDBJ whole genome shotgun (WGS) entry which is preliminary data.</text>
</comment>
<accession>A0ABU0UIR7</accession>
<dbReference type="EMBL" id="JAUTBL010000002">
    <property type="protein sequence ID" value="MDQ1184841.1"/>
    <property type="molecule type" value="Genomic_DNA"/>
</dbReference>